<reference evidence="1 2" key="1">
    <citation type="submission" date="2022-06" db="EMBL/GenBank/DDBJ databases">
        <authorList>
            <person name="Jeon C.O."/>
        </authorList>
    </citation>
    <scope>NUCLEOTIDE SEQUENCE [LARGE SCALE GENOMIC DNA]</scope>
    <source>
        <strain evidence="1 2">KCTC 13943</strain>
    </source>
</reference>
<keyword evidence="2" id="KW-1185">Reference proteome</keyword>
<evidence type="ECO:0008006" key="3">
    <source>
        <dbReference type="Google" id="ProtNLM"/>
    </source>
</evidence>
<gene>
    <name evidence="1" type="ORF">NDK43_26005</name>
</gene>
<organism evidence="1 2">
    <name type="scientific">Neobacillus pocheonensis</name>
    <dbReference type="NCBI Taxonomy" id="363869"/>
    <lineage>
        <taxon>Bacteria</taxon>
        <taxon>Bacillati</taxon>
        <taxon>Bacillota</taxon>
        <taxon>Bacilli</taxon>
        <taxon>Bacillales</taxon>
        <taxon>Bacillaceae</taxon>
        <taxon>Neobacillus</taxon>
    </lineage>
</organism>
<evidence type="ECO:0000313" key="2">
    <source>
        <dbReference type="Proteomes" id="UP001523262"/>
    </source>
</evidence>
<proteinExistence type="predicted"/>
<dbReference type="Proteomes" id="UP001523262">
    <property type="component" value="Unassembled WGS sequence"/>
</dbReference>
<protein>
    <recommendedName>
        <fullName evidence="3">Immunity protein 30 domain-containing protein</fullName>
    </recommendedName>
</protein>
<dbReference type="EMBL" id="JAMQCR010000002">
    <property type="protein sequence ID" value="MCM2535168.1"/>
    <property type="molecule type" value="Genomic_DNA"/>
</dbReference>
<evidence type="ECO:0000313" key="1">
    <source>
        <dbReference type="EMBL" id="MCM2535168.1"/>
    </source>
</evidence>
<sequence>MITKDEARSTVKSLLTQLEKEVFDIATINIKDEPTFPTELYESLLNFIEELTESNDYNKIRNLITTESLDNLNSLLKLGNRIFEASHEDLLDEDSKELILLAEYDIKDLRKYLTEVLSDLEK</sequence>
<accession>A0ABT0WG25</accession>
<comment type="caution">
    <text evidence="1">The sequence shown here is derived from an EMBL/GenBank/DDBJ whole genome shotgun (WGS) entry which is preliminary data.</text>
</comment>
<name>A0ABT0WG25_9BACI</name>